<organism evidence="1 2">
    <name type="scientific">Monilinia fructicola</name>
    <name type="common">Brown rot fungus</name>
    <name type="synonym">Ciboria fructicola</name>
    <dbReference type="NCBI Taxonomy" id="38448"/>
    <lineage>
        <taxon>Eukaryota</taxon>
        <taxon>Fungi</taxon>
        <taxon>Dikarya</taxon>
        <taxon>Ascomycota</taxon>
        <taxon>Pezizomycotina</taxon>
        <taxon>Leotiomycetes</taxon>
        <taxon>Helotiales</taxon>
        <taxon>Sclerotiniaceae</taxon>
        <taxon>Monilinia</taxon>
    </lineage>
</organism>
<evidence type="ECO:0000313" key="2">
    <source>
        <dbReference type="Proteomes" id="UP000322873"/>
    </source>
</evidence>
<evidence type="ECO:0000313" key="1">
    <source>
        <dbReference type="EMBL" id="KAA8569474.1"/>
    </source>
</evidence>
<reference evidence="1 2" key="1">
    <citation type="submission" date="2019-06" db="EMBL/GenBank/DDBJ databases">
        <title>Genome Sequence of the Brown Rot Fungal Pathogen Monilinia fructicola.</title>
        <authorList>
            <person name="De Miccolis Angelini R.M."/>
            <person name="Landi L."/>
            <person name="Abate D."/>
            <person name="Pollastro S."/>
            <person name="Romanazzi G."/>
            <person name="Faretra F."/>
        </authorList>
    </citation>
    <scope>NUCLEOTIDE SEQUENCE [LARGE SCALE GENOMIC DNA]</scope>
    <source>
        <strain evidence="1 2">Mfrc123</strain>
    </source>
</reference>
<name>A0A5M9JJ39_MONFR</name>
<sequence length="122" mass="13532">MSGGATYSLDASPYLPFQERLEFEGKQRESMSGWNGDGKGERVGSFQIRDVEEKRRQLAHKPVFQLPDDDADMNLQNLAIRVGVVHRNALVPDAELSKVQDPTRDLSPVGLGVNELYICAGM</sequence>
<gene>
    <name evidence="1" type="ORF">EYC84_001105</name>
</gene>
<dbReference type="AlphaFoldDB" id="A0A5M9JJ39"/>
<comment type="caution">
    <text evidence="1">The sequence shown here is derived from an EMBL/GenBank/DDBJ whole genome shotgun (WGS) entry which is preliminary data.</text>
</comment>
<proteinExistence type="predicted"/>
<protein>
    <submittedName>
        <fullName evidence="1">Uncharacterized protein</fullName>
    </submittedName>
</protein>
<dbReference type="EMBL" id="VICG01000008">
    <property type="protein sequence ID" value="KAA8569474.1"/>
    <property type="molecule type" value="Genomic_DNA"/>
</dbReference>
<keyword evidence="2" id="KW-1185">Reference proteome</keyword>
<dbReference type="Proteomes" id="UP000322873">
    <property type="component" value="Unassembled WGS sequence"/>
</dbReference>
<accession>A0A5M9JJ39</accession>